<dbReference type="Proteomes" id="UP000030661">
    <property type="component" value="Unassembled WGS sequence"/>
</dbReference>
<name>A0A081C047_VECG1</name>
<protein>
    <recommendedName>
        <fullName evidence="3">Type II toxin-antitoxin system HicB family antitoxin</fullName>
    </recommendedName>
</protein>
<organism evidence="1 2">
    <name type="scientific">Vecturithrix granuli</name>
    <dbReference type="NCBI Taxonomy" id="1499967"/>
    <lineage>
        <taxon>Bacteria</taxon>
        <taxon>Candidatus Moduliflexota</taxon>
        <taxon>Candidatus Vecturitrichia</taxon>
        <taxon>Candidatus Vecturitrichales</taxon>
        <taxon>Candidatus Vecturitrichaceae</taxon>
        <taxon>Candidatus Vecturithrix</taxon>
    </lineage>
</organism>
<dbReference type="STRING" id="1499967.U27_04924"/>
<accession>A0A081C047</accession>
<dbReference type="AlphaFoldDB" id="A0A081C047"/>
<evidence type="ECO:0000313" key="1">
    <source>
        <dbReference type="EMBL" id="GAK57952.1"/>
    </source>
</evidence>
<keyword evidence="2" id="KW-1185">Reference proteome</keyword>
<dbReference type="Gene3D" id="3.30.160.250">
    <property type="match status" value="1"/>
</dbReference>
<dbReference type="SUPFAM" id="SSF143100">
    <property type="entry name" value="TTHA1013/TTHA0281-like"/>
    <property type="match status" value="1"/>
</dbReference>
<reference evidence="1 2" key="1">
    <citation type="journal article" date="2015" name="PeerJ">
        <title>First genomic representation of candidate bacterial phylum KSB3 points to enhanced environmental sensing as a trigger of wastewater bulking.</title>
        <authorList>
            <person name="Sekiguchi Y."/>
            <person name="Ohashi A."/>
            <person name="Parks D.H."/>
            <person name="Yamauchi T."/>
            <person name="Tyson G.W."/>
            <person name="Hugenholtz P."/>
        </authorList>
    </citation>
    <scope>NUCLEOTIDE SEQUENCE [LARGE SCALE GENOMIC DNA]</scope>
</reference>
<evidence type="ECO:0000313" key="2">
    <source>
        <dbReference type="Proteomes" id="UP000030661"/>
    </source>
</evidence>
<evidence type="ECO:0008006" key="3">
    <source>
        <dbReference type="Google" id="ProtNLM"/>
    </source>
</evidence>
<sequence>MKTIKFVYWQDKDFWLGYLQDYPDFMTQGQTLEELRENLKDIFAEIVQGHIPLVTHVGELVVA</sequence>
<dbReference type="eggNOG" id="COG1598">
    <property type="taxonomic scope" value="Bacteria"/>
</dbReference>
<proteinExistence type="predicted"/>
<dbReference type="InterPro" id="IPR035069">
    <property type="entry name" value="TTHA1013/TTHA0281-like"/>
</dbReference>
<dbReference type="EMBL" id="DF820466">
    <property type="protein sequence ID" value="GAK57952.1"/>
    <property type="molecule type" value="Genomic_DNA"/>
</dbReference>
<dbReference type="HOGENOM" id="CLU_114047_11_0_0"/>
<gene>
    <name evidence="1" type="ORF">U27_04924</name>
</gene>